<keyword evidence="2" id="KW-0227">DNA damage</keyword>
<evidence type="ECO:0000313" key="5">
    <source>
        <dbReference type="EMBL" id="WOK96022.1"/>
    </source>
</evidence>
<evidence type="ECO:0000259" key="4">
    <source>
        <dbReference type="Pfam" id="PF00583"/>
    </source>
</evidence>
<comment type="subcellular location">
    <subcellularLocation>
        <location evidence="1">Nucleus</location>
    </subcellularLocation>
</comment>
<dbReference type="GO" id="GO:0016747">
    <property type="term" value="F:acyltransferase activity, transferring groups other than amino-acyl groups"/>
    <property type="evidence" value="ECO:0007669"/>
    <property type="project" value="InterPro"/>
</dbReference>
<feature type="domain" description="N-acetyltransferase" evidence="4">
    <location>
        <begin position="107"/>
        <end position="187"/>
    </location>
</feature>
<dbReference type="PANTHER" id="PTHR23196:SF8">
    <property type="entry name" value="N-ACETYLTRANSFERASE"/>
    <property type="match status" value="1"/>
</dbReference>
<dbReference type="AlphaFoldDB" id="A0AAQ3Q4R5"/>
<evidence type="ECO:0000256" key="3">
    <source>
        <dbReference type="ARBA" id="ARBA00023242"/>
    </source>
</evidence>
<dbReference type="CDD" id="cd04301">
    <property type="entry name" value="NAT_SF"/>
    <property type="match status" value="1"/>
</dbReference>
<dbReference type="InterPro" id="IPR016181">
    <property type="entry name" value="Acyl_CoA_acyltransferase"/>
</dbReference>
<dbReference type="GO" id="GO:0005634">
    <property type="term" value="C:nucleus"/>
    <property type="evidence" value="ECO:0007669"/>
    <property type="project" value="UniProtKB-SubCell"/>
</dbReference>
<keyword evidence="3" id="KW-0539">Nucleus</keyword>
<dbReference type="InterPro" id="IPR000182">
    <property type="entry name" value="GNAT_dom"/>
</dbReference>
<dbReference type="Gene3D" id="3.40.630.30">
    <property type="match status" value="1"/>
</dbReference>
<evidence type="ECO:0000313" key="6">
    <source>
        <dbReference type="Proteomes" id="UP001327560"/>
    </source>
</evidence>
<keyword evidence="6" id="KW-1185">Reference proteome</keyword>
<dbReference type="Pfam" id="PF00583">
    <property type="entry name" value="Acetyltransf_1"/>
    <property type="match status" value="1"/>
</dbReference>
<dbReference type="Proteomes" id="UP001327560">
    <property type="component" value="Chromosome 2"/>
</dbReference>
<dbReference type="InterPro" id="IPR051579">
    <property type="entry name" value="DDR_Transcriptional_Reg"/>
</dbReference>
<dbReference type="GO" id="GO:0006974">
    <property type="term" value="P:DNA damage response"/>
    <property type="evidence" value="ECO:0007669"/>
    <property type="project" value="UniProtKB-KW"/>
</dbReference>
<name>A0AAQ3Q4R5_9LILI</name>
<dbReference type="EMBL" id="CP136891">
    <property type="protein sequence ID" value="WOK96022.1"/>
    <property type="molecule type" value="Genomic_DNA"/>
</dbReference>
<accession>A0AAQ3Q4R5</accession>
<dbReference type="SUPFAM" id="SSF55729">
    <property type="entry name" value="Acyl-CoA N-acyltransferases (Nat)"/>
    <property type="match status" value="1"/>
</dbReference>
<dbReference type="PANTHER" id="PTHR23196">
    <property type="entry name" value="PAX TRANSCRIPTION ACTIVATION DOMAIN INTERACTING PROTEIN"/>
    <property type="match status" value="1"/>
</dbReference>
<protein>
    <recommendedName>
        <fullName evidence="4">N-acetyltransferase domain-containing protein</fullName>
    </recommendedName>
</protein>
<evidence type="ECO:0000256" key="1">
    <source>
        <dbReference type="ARBA" id="ARBA00004123"/>
    </source>
</evidence>
<reference evidence="5 6" key="1">
    <citation type="submission" date="2023-10" db="EMBL/GenBank/DDBJ databases">
        <title>Chromosome-scale genome assembly provides insights into flower coloration mechanisms of Canna indica.</title>
        <authorList>
            <person name="Li C."/>
        </authorList>
    </citation>
    <scope>NUCLEOTIDE SEQUENCE [LARGE SCALE GENOMIC DNA]</scope>
    <source>
        <tissue evidence="5">Flower</tissue>
    </source>
</reference>
<gene>
    <name evidence="5" type="ORF">Cni_G04729</name>
</gene>
<evidence type="ECO:0000256" key="2">
    <source>
        <dbReference type="ARBA" id="ARBA00022763"/>
    </source>
</evidence>
<organism evidence="5 6">
    <name type="scientific">Canna indica</name>
    <name type="common">Indian-shot</name>
    <dbReference type="NCBI Taxonomy" id="4628"/>
    <lineage>
        <taxon>Eukaryota</taxon>
        <taxon>Viridiplantae</taxon>
        <taxon>Streptophyta</taxon>
        <taxon>Embryophyta</taxon>
        <taxon>Tracheophyta</taxon>
        <taxon>Spermatophyta</taxon>
        <taxon>Magnoliopsida</taxon>
        <taxon>Liliopsida</taxon>
        <taxon>Zingiberales</taxon>
        <taxon>Cannaceae</taxon>
        <taxon>Canna</taxon>
    </lineage>
</organism>
<sequence>MAGTENASPSSLAIVDDSKVYVRRQNCNSSQSNLKYQDGKVTFSPKEYSFTLLDPKDVDSQSKYLLQEVLNLYMEELPTMNYAANTGKKSQFLEKCIFSGKYRTLLLRSDPSKKNKEVVAAVSYQIIPNDTQYAEIPLAAVSVKNQKMGVGQALYKELRERLQNVGIINIFCWADKTSEGFWLKQGFVALGEVDRKGKVRKLPIKADIRRALSFPGGSMLMVAHANKDTSTVNSSQHIKPFSSSSTKLSIYHGS</sequence>
<proteinExistence type="predicted"/>